<evidence type="ECO:0000313" key="4">
    <source>
        <dbReference type="Proteomes" id="UP000319004"/>
    </source>
</evidence>
<proteinExistence type="predicted"/>
<keyword evidence="2" id="KW-0732">Signal</keyword>
<dbReference type="SMART" id="SM00935">
    <property type="entry name" value="OmpH"/>
    <property type="match status" value="1"/>
</dbReference>
<accession>A0A518HYB3</accession>
<sequence length="212" mass="23447" precursor="true">MRTVRHQVCGIAIGLATVLAPCLMTGTASAQDSAPHRVAVVDVAYIFKNHPGIKVQVANVEGDLKAYDAELKQKREQLQNTAAKLKTLSPGSPEYAQLEEQLASMDSKLRLDMARKRKELADAEAKIYFDNYQQIAAGVKFLANHYKINLVLRYNSEEMNQAQGESVIRGVMKNIVYHDAALDMTPGVMQYLDKVIKTDPAIAGRNGTSQRQ</sequence>
<evidence type="ECO:0000256" key="2">
    <source>
        <dbReference type="SAM" id="SignalP"/>
    </source>
</evidence>
<keyword evidence="1" id="KW-0175">Coiled coil</keyword>
<protein>
    <submittedName>
        <fullName evidence="3">Outer membrane protein (OmpH-like)</fullName>
    </submittedName>
</protein>
<dbReference type="Gene3D" id="3.30.910.20">
    <property type="entry name" value="Skp domain"/>
    <property type="match status" value="1"/>
</dbReference>
<name>A0A518HYB3_9BACT</name>
<dbReference type="SUPFAM" id="SSF111384">
    <property type="entry name" value="OmpH-like"/>
    <property type="match status" value="1"/>
</dbReference>
<evidence type="ECO:0000313" key="3">
    <source>
        <dbReference type="EMBL" id="QDV45757.1"/>
    </source>
</evidence>
<dbReference type="RefSeq" id="WP_231743808.1">
    <property type="nucleotide sequence ID" value="NZ_CP037423.1"/>
</dbReference>
<dbReference type="InterPro" id="IPR024930">
    <property type="entry name" value="Skp_dom_sf"/>
</dbReference>
<evidence type="ECO:0000256" key="1">
    <source>
        <dbReference type="SAM" id="Coils"/>
    </source>
</evidence>
<feature type="coiled-coil region" evidence="1">
    <location>
        <begin position="57"/>
        <end position="88"/>
    </location>
</feature>
<dbReference type="GO" id="GO:0051082">
    <property type="term" value="F:unfolded protein binding"/>
    <property type="evidence" value="ECO:0007669"/>
    <property type="project" value="InterPro"/>
</dbReference>
<dbReference type="AlphaFoldDB" id="A0A518HYB3"/>
<dbReference type="InterPro" id="IPR005632">
    <property type="entry name" value="Chaperone_Skp"/>
</dbReference>
<feature type="signal peptide" evidence="2">
    <location>
        <begin position="1"/>
        <end position="30"/>
    </location>
</feature>
<dbReference type="Pfam" id="PF03938">
    <property type="entry name" value="OmpH"/>
    <property type="match status" value="1"/>
</dbReference>
<feature type="chain" id="PRO_5021803153" evidence="2">
    <location>
        <begin position="31"/>
        <end position="212"/>
    </location>
</feature>
<organism evidence="3 4">
    <name type="scientific">Stieleria neptunia</name>
    <dbReference type="NCBI Taxonomy" id="2527979"/>
    <lineage>
        <taxon>Bacteria</taxon>
        <taxon>Pseudomonadati</taxon>
        <taxon>Planctomycetota</taxon>
        <taxon>Planctomycetia</taxon>
        <taxon>Pirellulales</taxon>
        <taxon>Pirellulaceae</taxon>
        <taxon>Stieleria</taxon>
    </lineage>
</organism>
<keyword evidence="4" id="KW-1185">Reference proteome</keyword>
<dbReference type="EMBL" id="CP037423">
    <property type="protein sequence ID" value="QDV45757.1"/>
    <property type="molecule type" value="Genomic_DNA"/>
</dbReference>
<dbReference type="Proteomes" id="UP000319004">
    <property type="component" value="Chromosome"/>
</dbReference>
<reference evidence="3 4" key="1">
    <citation type="submission" date="2019-03" db="EMBL/GenBank/DDBJ databases">
        <title>Deep-cultivation of Planctomycetes and their phenomic and genomic characterization uncovers novel biology.</title>
        <authorList>
            <person name="Wiegand S."/>
            <person name="Jogler M."/>
            <person name="Boedeker C."/>
            <person name="Pinto D."/>
            <person name="Vollmers J."/>
            <person name="Rivas-Marin E."/>
            <person name="Kohn T."/>
            <person name="Peeters S.H."/>
            <person name="Heuer A."/>
            <person name="Rast P."/>
            <person name="Oberbeckmann S."/>
            <person name="Bunk B."/>
            <person name="Jeske O."/>
            <person name="Meyerdierks A."/>
            <person name="Storesund J.E."/>
            <person name="Kallscheuer N."/>
            <person name="Luecker S."/>
            <person name="Lage O.M."/>
            <person name="Pohl T."/>
            <person name="Merkel B.J."/>
            <person name="Hornburger P."/>
            <person name="Mueller R.-W."/>
            <person name="Bruemmer F."/>
            <person name="Labrenz M."/>
            <person name="Spormann A.M."/>
            <person name="Op den Camp H."/>
            <person name="Overmann J."/>
            <person name="Amann R."/>
            <person name="Jetten M.S.M."/>
            <person name="Mascher T."/>
            <person name="Medema M.H."/>
            <person name="Devos D.P."/>
            <person name="Kaster A.-K."/>
            <person name="Ovreas L."/>
            <person name="Rohde M."/>
            <person name="Galperin M.Y."/>
            <person name="Jogler C."/>
        </authorList>
    </citation>
    <scope>NUCLEOTIDE SEQUENCE [LARGE SCALE GENOMIC DNA]</scope>
    <source>
        <strain evidence="3 4">Enr13</strain>
    </source>
</reference>
<dbReference type="KEGG" id="snep:Enr13x_56360"/>
<gene>
    <name evidence="3" type="ORF">Enr13x_56360</name>
</gene>